<name>A0A251TV60_HELAN</name>
<dbReference type="AlphaFoldDB" id="A0A251TV60"/>
<accession>A0A251TV60</accession>
<dbReference type="Proteomes" id="UP000215914">
    <property type="component" value="Chromosome 9"/>
</dbReference>
<keyword evidence="1" id="KW-0812">Transmembrane</keyword>
<sequence length="147" mass="17404">MTFWYSHSYKWYFSELGVFHLGHALNTCELNIIIITLVIWLTRYVIHHSLPFLNAFLFPFQIIKVAISTYLPEILGRLGFYLILNRSNGRNKKISSLNGSKDFLCAINDTRRRFEVEKQECISLRTEARRRFEVEKQECINPRTEKG</sequence>
<evidence type="ECO:0000256" key="1">
    <source>
        <dbReference type="SAM" id="Phobius"/>
    </source>
</evidence>
<keyword evidence="1" id="KW-1133">Transmembrane helix</keyword>
<keyword evidence="3" id="KW-1185">Reference proteome</keyword>
<keyword evidence="1" id="KW-0472">Membrane</keyword>
<proteinExistence type="predicted"/>
<dbReference type="InParanoid" id="A0A251TV60"/>
<evidence type="ECO:0000313" key="3">
    <source>
        <dbReference type="Proteomes" id="UP000215914"/>
    </source>
</evidence>
<organism evidence="2 3">
    <name type="scientific">Helianthus annuus</name>
    <name type="common">Common sunflower</name>
    <dbReference type="NCBI Taxonomy" id="4232"/>
    <lineage>
        <taxon>Eukaryota</taxon>
        <taxon>Viridiplantae</taxon>
        <taxon>Streptophyta</taxon>
        <taxon>Embryophyta</taxon>
        <taxon>Tracheophyta</taxon>
        <taxon>Spermatophyta</taxon>
        <taxon>Magnoliopsida</taxon>
        <taxon>eudicotyledons</taxon>
        <taxon>Gunneridae</taxon>
        <taxon>Pentapetalae</taxon>
        <taxon>asterids</taxon>
        <taxon>campanulids</taxon>
        <taxon>Asterales</taxon>
        <taxon>Asteraceae</taxon>
        <taxon>Asteroideae</taxon>
        <taxon>Heliantheae alliance</taxon>
        <taxon>Heliantheae</taxon>
        <taxon>Helianthus</taxon>
    </lineage>
</organism>
<reference evidence="3" key="1">
    <citation type="journal article" date="2017" name="Nature">
        <title>The sunflower genome provides insights into oil metabolism, flowering and Asterid evolution.</title>
        <authorList>
            <person name="Badouin H."/>
            <person name="Gouzy J."/>
            <person name="Grassa C.J."/>
            <person name="Murat F."/>
            <person name="Staton S.E."/>
            <person name="Cottret L."/>
            <person name="Lelandais-Briere C."/>
            <person name="Owens G.L."/>
            <person name="Carrere S."/>
            <person name="Mayjonade B."/>
            <person name="Legrand L."/>
            <person name="Gill N."/>
            <person name="Kane N.C."/>
            <person name="Bowers J.E."/>
            <person name="Hubner S."/>
            <person name="Bellec A."/>
            <person name="Berard A."/>
            <person name="Berges H."/>
            <person name="Blanchet N."/>
            <person name="Boniface M.C."/>
            <person name="Brunel D."/>
            <person name="Catrice O."/>
            <person name="Chaidir N."/>
            <person name="Claudel C."/>
            <person name="Donnadieu C."/>
            <person name="Faraut T."/>
            <person name="Fievet G."/>
            <person name="Helmstetter N."/>
            <person name="King M."/>
            <person name="Knapp S.J."/>
            <person name="Lai Z."/>
            <person name="Le Paslier M.C."/>
            <person name="Lippi Y."/>
            <person name="Lorenzon L."/>
            <person name="Mandel J.R."/>
            <person name="Marage G."/>
            <person name="Marchand G."/>
            <person name="Marquand E."/>
            <person name="Bret-Mestries E."/>
            <person name="Morien E."/>
            <person name="Nambeesan S."/>
            <person name="Nguyen T."/>
            <person name="Pegot-Espagnet P."/>
            <person name="Pouilly N."/>
            <person name="Raftis F."/>
            <person name="Sallet E."/>
            <person name="Schiex T."/>
            <person name="Thomas J."/>
            <person name="Vandecasteele C."/>
            <person name="Vares D."/>
            <person name="Vear F."/>
            <person name="Vautrin S."/>
            <person name="Crespi M."/>
            <person name="Mangin B."/>
            <person name="Burke J.M."/>
            <person name="Salse J."/>
            <person name="Munos S."/>
            <person name="Vincourt P."/>
            <person name="Rieseberg L.H."/>
            <person name="Langlade N.B."/>
        </authorList>
    </citation>
    <scope>NUCLEOTIDE SEQUENCE [LARGE SCALE GENOMIC DNA]</scope>
    <source>
        <strain evidence="3">cv. SF193</strain>
    </source>
</reference>
<protein>
    <submittedName>
        <fullName evidence="2">Uncharacterized protein</fullName>
    </submittedName>
</protein>
<evidence type="ECO:0000313" key="2">
    <source>
        <dbReference type="EMBL" id="OTG14462.1"/>
    </source>
</evidence>
<gene>
    <name evidence="2" type="ORF">HannXRQ_Chr09g0249661</name>
</gene>
<dbReference type="EMBL" id="CM007898">
    <property type="protein sequence ID" value="OTG14462.1"/>
    <property type="molecule type" value="Genomic_DNA"/>
</dbReference>
<feature type="transmembrane region" description="Helical" evidence="1">
    <location>
        <begin position="21"/>
        <end position="42"/>
    </location>
</feature>